<name>A0A9P5X8L7_9AGAR</name>
<dbReference type="InterPro" id="IPR029058">
    <property type="entry name" value="AB_hydrolase_fold"/>
</dbReference>
<gene>
    <name evidence="2" type="ORF">P691DRAFT_735957</name>
</gene>
<sequence length="291" mass="32493">MEGSFTTFESRFIKSADDTEIYADAAGTRSPAAPVLVLIHGFSMNKAAFNPMFEDRKWLSSAFLVRYDARGQGKSRGPLDDEGWESRRMSEDFEAVCKEFGVTKAFVLGWSLGAAHFVDIINYNTSVTISGFINSSGLMYISPPVIFRMAKPEALVILAELTQTGSSIEAFQSTAQRFCSFLSDDLTPDLRRALLEGIMLVSSNVAGKLSTRAHDPEKMLQEGRDGGLEVLVVTGGKDKLVNATGVRETYEESGWKKCIHRHLEEGDHMPWLSRPDEYRDLVLSWIQERHH</sequence>
<dbReference type="Gene3D" id="3.40.50.1820">
    <property type="entry name" value="alpha/beta hydrolase"/>
    <property type="match status" value="1"/>
</dbReference>
<dbReference type="SUPFAM" id="SSF53474">
    <property type="entry name" value="alpha/beta-Hydrolases"/>
    <property type="match status" value="1"/>
</dbReference>
<dbReference type="PANTHER" id="PTHR43194:SF2">
    <property type="entry name" value="PEROXISOMAL MEMBRANE PROTEIN LPX1"/>
    <property type="match status" value="1"/>
</dbReference>
<dbReference type="EMBL" id="MU151347">
    <property type="protein sequence ID" value="KAF9444796.1"/>
    <property type="molecule type" value="Genomic_DNA"/>
</dbReference>
<dbReference type="OrthoDB" id="408373at2759"/>
<protein>
    <submittedName>
        <fullName evidence="2">Alpha/beta-hydrolase</fullName>
    </submittedName>
</protein>
<accession>A0A9P5X8L7</accession>
<dbReference type="AlphaFoldDB" id="A0A9P5X8L7"/>
<evidence type="ECO:0000259" key="1">
    <source>
        <dbReference type="Pfam" id="PF12697"/>
    </source>
</evidence>
<keyword evidence="3" id="KW-1185">Reference proteome</keyword>
<evidence type="ECO:0000313" key="2">
    <source>
        <dbReference type="EMBL" id="KAF9444796.1"/>
    </source>
</evidence>
<dbReference type="PANTHER" id="PTHR43194">
    <property type="entry name" value="HYDROLASE ALPHA/BETA FOLD FAMILY"/>
    <property type="match status" value="1"/>
</dbReference>
<reference evidence="2" key="1">
    <citation type="submission" date="2020-11" db="EMBL/GenBank/DDBJ databases">
        <authorList>
            <consortium name="DOE Joint Genome Institute"/>
            <person name="Ahrendt S."/>
            <person name="Riley R."/>
            <person name="Andreopoulos W."/>
            <person name="Labutti K."/>
            <person name="Pangilinan J."/>
            <person name="Ruiz-Duenas F.J."/>
            <person name="Barrasa J.M."/>
            <person name="Sanchez-Garcia M."/>
            <person name="Camarero S."/>
            <person name="Miyauchi S."/>
            <person name="Serrano A."/>
            <person name="Linde D."/>
            <person name="Babiker R."/>
            <person name="Drula E."/>
            <person name="Ayuso-Fernandez I."/>
            <person name="Pacheco R."/>
            <person name="Padilla G."/>
            <person name="Ferreira P."/>
            <person name="Barriuso J."/>
            <person name="Kellner H."/>
            <person name="Castanera R."/>
            <person name="Alfaro M."/>
            <person name="Ramirez L."/>
            <person name="Pisabarro A.G."/>
            <person name="Kuo A."/>
            <person name="Tritt A."/>
            <person name="Lipzen A."/>
            <person name="He G."/>
            <person name="Yan M."/>
            <person name="Ng V."/>
            <person name="Cullen D."/>
            <person name="Martin F."/>
            <person name="Rosso M.-N."/>
            <person name="Henrissat B."/>
            <person name="Hibbett D."/>
            <person name="Martinez A.T."/>
            <person name="Grigoriev I.V."/>
        </authorList>
    </citation>
    <scope>NUCLEOTIDE SEQUENCE</scope>
    <source>
        <strain evidence="2">MF-IS2</strain>
    </source>
</reference>
<comment type="caution">
    <text evidence="2">The sequence shown here is derived from an EMBL/GenBank/DDBJ whole genome shotgun (WGS) entry which is preliminary data.</text>
</comment>
<dbReference type="Proteomes" id="UP000807342">
    <property type="component" value="Unassembled WGS sequence"/>
</dbReference>
<evidence type="ECO:0000313" key="3">
    <source>
        <dbReference type="Proteomes" id="UP000807342"/>
    </source>
</evidence>
<proteinExistence type="predicted"/>
<dbReference type="Pfam" id="PF12697">
    <property type="entry name" value="Abhydrolase_6"/>
    <property type="match status" value="1"/>
</dbReference>
<feature type="domain" description="AB hydrolase-1" evidence="1">
    <location>
        <begin position="36"/>
        <end position="280"/>
    </location>
</feature>
<dbReference type="InterPro" id="IPR050228">
    <property type="entry name" value="Carboxylesterase_BioH"/>
</dbReference>
<dbReference type="InterPro" id="IPR000073">
    <property type="entry name" value="AB_hydrolase_1"/>
</dbReference>
<organism evidence="2 3">
    <name type="scientific">Macrolepiota fuliginosa MF-IS2</name>
    <dbReference type="NCBI Taxonomy" id="1400762"/>
    <lineage>
        <taxon>Eukaryota</taxon>
        <taxon>Fungi</taxon>
        <taxon>Dikarya</taxon>
        <taxon>Basidiomycota</taxon>
        <taxon>Agaricomycotina</taxon>
        <taxon>Agaricomycetes</taxon>
        <taxon>Agaricomycetidae</taxon>
        <taxon>Agaricales</taxon>
        <taxon>Agaricineae</taxon>
        <taxon>Agaricaceae</taxon>
        <taxon>Macrolepiota</taxon>
    </lineage>
</organism>